<evidence type="ECO:0000259" key="6">
    <source>
        <dbReference type="Pfam" id="PF02211"/>
    </source>
</evidence>
<organism evidence="8">
    <name type="scientific">marine metagenome</name>
    <dbReference type="NCBI Taxonomy" id="408172"/>
    <lineage>
        <taxon>unclassified sequences</taxon>
        <taxon>metagenomes</taxon>
        <taxon>ecological metagenomes</taxon>
    </lineage>
</organism>
<feature type="domain" description="Nitrile hydratase beta subunit-like N-terminal" evidence="7">
    <location>
        <begin position="1"/>
        <end position="92"/>
    </location>
</feature>
<evidence type="ECO:0000256" key="5">
    <source>
        <dbReference type="ARBA" id="ARBA00044877"/>
    </source>
</evidence>
<dbReference type="AlphaFoldDB" id="A0A381VIY8"/>
<name>A0A381VIY8_9ZZZZ</name>
<evidence type="ECO:0000256" key="4">
    <source>
        <dbReference type="ARBA" id="ARBA00023239"/>
    </source>
</evidence>
<sequence length="212" mass="23924">MHGLGPIAPEAEKDEPVFHGTWEKRVFAMTMATGFLRTWNLDESRHARERQHPADYMRNSYYENWLRGLEMLLVEKGLVTAEELERGAADPSAGASAVVPLQAGDVETTLLKGGPTDMEIDQHPRFHPGDKVRVVNINPTGHTRLPRYARGKQGVVRNHCGAHVFPDRRALGSREGEHLYSVCFSATELWGERLNSDFKVHIDLWEPYLAAE</sequence>
<dbReference type="Pfam" id="PF02211">
    <property type="entry name" value="NHase_beta_C"/>
    <property type="match status" value="1"/>
</dbReference>
<dbReference type="InterPro" id="IPR008990">
    <property type="entry name" value="Elect_transpt_acc-like_dom_sf"/>
</dbReference>
<dbReference type="GO" id="GO:0046914">
    <property type="term" value="F:transition metal ion binding"/>
    <property type="evidence" value="ECO:0007669"/>
    <property type="project" value="InterPro"/>
</dbReference>
<comment type="catalytic activity">
    <reaction evidence="5">
        <text>an aliphatic primary amide = an aliphatic nitrile + H2O</text>
        <dbReference type="Rhea" id="RHEA:12673"/>
        <dbReference type="ChEBI" id="CHEBI:15377"/>
        <dbReference type="ChEBI" id="CHEBI:65285"/>
        <dbReference type="ChEBI" id="CHEBI:80291"/>
        <dbReference type="EC" id="4.2.1.84"/>
    </reaction>
</comment>
<dbReference type="Gene3D" id="1.10.472.20">
    <property type="entry name" value="Nitrile hydratase, beta subunit"/>
    <property type="match status" value="1"/>
</dbReference>
<feature type="domain" description="Nitrile hydratase beta subunit" evidence="6">
    <location>
        <begin position="116"/>
        <end position="210"/>
    </location>
</feature>
<proteinExistence type="inferred from homology"/>
<dbReference type="NCBIfam" id="TIGR03888">
    <property type="entry name" value="nitrile_beta"/>
    <property type="match status" value="1"/>
</dbReference>
<evidence type="ECO:0000256" key="3">
    <source>
        <dbReference type="ARBA" id="ARBA00013079"/>
    </source>
</evidence>
<accession>A0A381VIY8</accession>
<dbReference type="InterPro" id="IPR049054">
    <property type="entry name" value="CN_hydtase_beta-like_N"/>
</dbReference>
<evidence type="ECO:0000313" key="8">
    <source>
        <dbReference type="EMBL" id="SVA39981.1"/>
    </source>
</evidence>
<dbReference type="SUPFAM" id="SSF50090">
    <property type="entry name" value="Electron transport accessory proteins"/>
    <property type="match status" value="1"/>
</dbReference>
<dbReference type="GO" id="GO:0018822">
    <property type="term" value="F:nitrile hydratase activity"/>
    <property type="evidence" value="ECO:0007669"/>
    <property type="project" value="UniProtKB-EC"/>
</dbReference>
<reference evidence="8" key="1">
    <citation type="submission" date="2018-05" db="EMBL/GenBank/DDBJ databases">
        <authorList>
            <person name="Lanie J.A."/>
            <person name="Ng W.-L."/>
            <person name="Kazmierczak K.M."/>
            <person name="Andrzejewski T.M."/>
            <person name="Davidsen T.M."/>
            <person name="Wayne K.J."/>
            <person name="Tettelin H."/>
            <person name="Glass J.I."/>
            <person name="Rusch D."/>
            <person name="Podicherti R."/>
            <person name="Tsui H.-C.T."/>
            <person name="Winkler M.E."/>
        </authorList>
    </citation>
    <scope>NUCLEOTIDE SEQUENCE</scope>
</reference>
<dbReference type="InterPro" id="IPR024690">
    <property type="entry name" value="CN_hydtase_beta_dom_C"/>
</dbReference>
<dbReference type="EC" id="4.2.1.84" evidence="3"/>
<dbReference type="PIRSF" id="PIRSF001427">
    <property type="entry name" value="NHase_beta"/>
    <property type="match status" value="1"/>
</dbReference>
<dbReference type="InterPro" id="IPR003168">
    <property type="entry name" value="Nitrile_hydratase_bsu"/>
</dbReference>
<keyword evidence="4" id="KW-0456">Lyase</keyword>
<evidence type="ECO:0000256" key="1">
    <source>
        <dbReference type="ARBA" id="ARBA00004042"/>
    </source>
</evidence>
<dbReference type="InterPro" id="IPR042262">
    <property type="entry name" value="CN_hydtase_beta_C"/>
</dbReference>
<gene>
    <name evidence="8" type="ORF">METZ01_LOCUS92835</name>
</gene>
<evidence type="ECO:0000256" key="2">
    <source>
        <dbReference type="ARBA" id="ARBA00009098"/>
    </source>
</evidence>
<dbReference type="EMBL" id="UINC01008896">
    <property type="protein sequence ID" value="SVA39981.1"/>
    <property type="molecule type" value="Genomic_DNA"/>
</dbReference>
<comment type="function">
    <text evidence="1">NHase catalyzes the hydration of various nitrile compounds to the corresponding amides.</text>
</comment>
<evidence type="ECO:0000259" key="7">
    <source>
        <dbReference type="Pfam" id="PF21006"/>
    </source>
</evidence>
<protein>
    <recommendedName>
        <fullName evidence="3">nitrile hydratase</fullName>
        <ecNumber evidence="3">4.2.1.84</ecNumber>
    </recommendedName>
</protein>
<comment type="similarity">
    <text evidence="2">Belongs to the nitrile hydratase subunit beta family.</text>
</comment>
<dbReference type="Pfam" id="PF21006">
    <property type="entry name" value="NHase_beta_N"/>
    <property type="match status" value="1"/>
</dbReference>
<dbReference type="Gene3D" id="2.30.30.50">
    <property type="match status" value="1"/>
</dbReference>